<feature type="region of interest" description="Disordered" evidence="1">
    <location>
        <begin position="43"/>
        <end position="69"/>
    </location>
</feature>
<evidence type="ECO:0000256" key="1">
    <source>
        <dbReference type="SAM" id="MobiDB-lite"/>
    </source>
</evidence>
<feature type="compositionally biased region" description="Basic and acidic residues" evidence="1">
    <location>
        <begin position="60"/>
        <end position="69"/>
    </location>
</feature>
<evidence type="ECO:0000313" key="2">
    <source>
        <dbReference type="EMBL" id="JAD26753.1"/>
    </source>
</evidence>
<feature type="compositionally biased region" description="Basic and acidic residues" evidence="1">
    <location>
        <begin position="1"/>
        <end position="17"/>
    </location>
</feature>
<name>A0A0A8YMD8_ARUDO</name>
<organism evidence="2">
    <name type="scientific">Arundo donax</name>
    <name type="common">Giant reed</name>
    <name type="synonym">Donax arundinaceus</name>
    <dbReference type="NCBI Taxonomy" id="35708"/>
    <lineage>
        <taxon>Eukaryota</taxon>
        <taxon>Viridiplantae</taxon>
        <taxon>Streptophyta</taxon>
        <taxon>Embryophyta</taxon>
        <taxon>Tracheophyta</taxon>
        <taxon>Spermatophyta</taxon>
        <taxon>Magnoliopsida</taxon>
        <taxon>Liliopsida</taxon>
        <taxon>Poales</taxon>
        <taxon>Poaceae</taxon>
        <taxon>PACMAD clade</taxon>
        <taxon>Arundinoideae</taxon>
        <taxon>Arundineae</taxon>
        <taxon>Arundo</taxon>
    </lineage>
</organism>
<reference evidence="2" key="1">
    <citation type="submission" date="2014-09" db="EMBL/GenBank/DDBJ databases">
        <authorList>
            <person name="Magalhaes I.L.F."/>
            <person name="Oliveira U."/>
            <person name="Santos F.R."/>
            <person name="Vidigal T.H.D.A."/>
            <person name="Brescovit A.D."/>
            <person name="Santos A.J."/>
        </authorList>
    </citation>
    <scope>NUCLEOTIDE SEQUENCE</scope>
    <source>
        <tissue evidence="2">Shoot tissue taken approximately 20 cm above the soil surface</tissue>
    </source>
</reference>
<feature type="compositionally biased region" description="Polar residues" evidence="1">
    <location>
        <begin position="43"/>
        <end position="56"/>
    </location>
</feature>
<accession>A0A0A8YMD8</accession>
<protein>
    <submittedName>
        <fullName evidence="2">Uncharacterized protein</fullName>
    </submittedName>
</protein>
<reference evidence="2" key="2">
    <citation type="journal article" date="2015" name="Data Brief">
        <title>Shoot transcriptome of the giant reed, Arundo donax.</title>
        <authorList>
            <person name="Barrero R.A."/>
            <person name="Guerrero F.D."/>
            <person name="Moolhuijzen P."/>
            <person name="Goolsby J.A."/>
            <person name="Tidwell J."/>
            <person name="Bellgard S.E."/>
            <person name="Bellgard M.I."/>
        </authorList>
    </citation>
    <scope>NUCLEOTIDE SEQUENCE</scope>
    <source>
        <tissue evidence="2">Shoot tissue taken approximately 20 cm above the soil surface</tissue>
    </source>
</reference>
<feature type="region of interest" description="Disordered" evidence="1">
    <location>
        <begin position="1"/>
        <end position="21"/>
    </location>
</feature>
<proteinExistence type="predicted"/>
<dbReference type="AlphaFoldDB" id="A0A0A8YMD8"/>
<sequence length="69" mass="7976">MYNLNERNKQRIEREGTKGNQKKVFTTQIHDDEKEKGRIITGSHQHGAQTHYSSASEVLGDAREVRLPR</sequence>
<dbReference type="EMBL" id="GBRH01271142">
    <property type="protein sequence ID" value="JAD26753.1"/>
    <property type="molecule type" value="Transcribed_RNA"/>
</dbReference>